<evidence type="ECO:0000313" key="5">
    <source>
        <dbReference type="Proteomes" id="UP000537260"/>
    </source>
</evidence>
<dbReference type="InterPro" id="IPR036165">
    <property type="entry name" value="YefM-like_sf"/>
</dbReference>
<name>A0A7Z0EEY8_9MICO</name>
<comment type="caution">
    <text evidence="4">The sequence shown here is derived from an EMBL/GenBank/DDBJ whole genome shotgun (WGS) entry which is preliminary data.</text>
</comment>
<evidence type="ECO:0000256" key="1">
    <source>
        <dbReference type="ARBA" id="ARBA00009981"/>
    </source>
</evidence>
<dbReference type="AlphaFoldDB" id="A0A7Z0EEY8"/>
<keyword evidence="5" id="KW-1185">Reference proteome</keyword>
<comment type="function">
    <text evidence="2">Antitoxin component of a type II toxin-antitoxin (TA) system.</text>
</comment>
<protein>
    <recommendedName>
        <fullName evidence="2">Antitoxin</fullName>
    </recommendedName>
</protein>
<evidence type="ECO:0000256" key="3">
    <source>
        <dbReference type="SAM" id="MobiDB-lite"/>
    </source>
</evidence>
<dbReference type="GO" id="GO:0097351">
    <property type="term" value="F:toxin sequestering activity"/>
    <property type="evidence" value="ECO:0007669"/>
    <property type="project" value="TreeGrafter"/>
</dbReference>
<evidence type="ECO:0000256" key="2">
    <source>
        <dbReference type="RuleBase" id="RU362080"/>
    </source>
</evidence>
<organism evidence="4 5">
    <name type="scientific">Glaciibacter psychrotolerans</name>
    <dbReference type="NCBI Taxonomy" id="670054"/>
    <lineage>
        <taxon>Bacteria</taxon>
        <taxon>Bacillati</taxon>
        <taxon>Actinomycetota</taxon>
        <taxon>Actinomycetes</taxon>
        <taxon>Micrococcales</taxon>
        <taxon>Microbacteriaceae</taxon>
        <taxon>Glaciibacter</taxon>
    </lineage>
</organism>
<dbReference type="EMBL" id="JACCFM010000001">
    <property type="protein sequence ID" value="NYJ20263.1"/>
    <property type="molecule type" value="Genomic_DNA"/>
</dbReference>
<sequence>MSLVPVRDLRNHTAEVIERARNGEDLTITSNGVPVARLVPVNPPKREFLTKSEFLAMRPGAPTAEPHPHDRWDDTTDDLGPIE</sequence>
<accession>A0A7Z0EEY8</accession>
<dbReference type="Pfam" id="PF02604">
    <property type="entry name" value="PhdYeFM_antitox"/>
    <property type="match status" value="1"/>
</dbReference>
<feature type="region of interest" description="Disordered" evidence="3">
    <location>
        <begin position="59"/>
        <end position="83"/>
    </location>
</feature>
<dbReference type="PANTHER" id="PTHR35377">
    <property type="entry name" value="ANTITOXIN VAPB49-RELATED-RELATED"/>
    <property type="match status" value="1"/>
</dbReference>
<dbReference type="InterPro" id="IPR006442">
    <property type="entry name" value="Antitoxin_Phd/YefM"/>
</dbReference>
<dbReference type="PANTHER" id="PTHR35377:SF5">
    <property type="entry name" value="ANTITOXIN VAPB46"/>
    <property type="match status" value="1"/>
</dbReference>
<dbReference type="RefSeq" id="WP_179578896.1">
    <property type="nucleotide sequence ID" value="NZ_JACCFM010000001.1"/>
</dbReference>
<dbReference type="Proteomes" id="UP000537260">
    <property type="component" value="Unassembled WGS sequence"/>
</dbReference>
<dbReference type="SUPFAM" id="SSF143120">
    <property type="entry name" value="YefM-like"/>
    <property type="match status" value="1"/>
</dbReference>
<proteinExistence type="inferred from homology"/>
<gene>
    <name evidence="4" type="ORF">HNR05_002054</name>
</gene>
<dbReference type="NCBIfam" id="TIGR01552">
    <property type="entry name" value="phd_fam"/>
    <property type="match status" value="1"/>
</dbReference>
<dbReference type="Gene3D" id="3.40.1620.10">
    <property type="entry name" value="YefM-like domain"/>
    <property type="match status" value="1"/>
</dbReference>
<dbReference type="InterPro" id="IPR051416">
    <property type="entry name" value="phD-YefM_TA_antitoxins"/>
</dbReference>
<comment type="similarity">
    <text evidence="1 2">Belongs to the phD/YefM antitoxin family.</text>
</comment>
<evidence type="ECO:0000313" key="4">
    <source>
        <dbReference type="EMBL" id="NYJ20263.1"/>
    </source>
</evidence>
<reference evidence="4 5" key="1">
    <citation type="submission" date="2020-07" db="EMBL/GenBank/DDBJ databases">
        <title>Sequencing the genomes of 1000 actinobacteria strains.</title>
        <authorList>
            <person name="Klenk H.-P."/>
        </authorList>
    </citation>
    <scope>NUCLEOTIDE SEQUENCE [LARGE SCALE GENOMIC DNA]</scope>
    <source>
        <strain evidence="4 5">LI1</strain>
    </source>
</reference>